<accession>A0AAU9ISK4</accession>
<proteinExistence type="predicted"/>
<keyword evidence="2" id="KW-1185">Reference proteome</keyword>
<organism evidence="1 2">
    <name type="scientific">Blepharisma stoltei</name>
    <dbReference type="NCBI Taxonomy" id="1481888"/>
    <lineage>
        <taxon>Eukaryota</taxon>
        <taxon>Sar</taxon>
        <taxon>Alveolata</taxon>
        <taxon>Ciliophora</taxon>
        <taxon>Postciliodesmatophora</taxon>
        <taxon>Heterotrichea</taxon>
        <taxon>Heterotrichida</taxon>
        <taxon>Blepharismidae</taxon>
        <taxon>Blepharisma</taxon>
    </lineage>
</organism>
<comment type="caution">
    <text evidence="1">The sequence shown here is derived from an EMBL/GenBank/DDBJ whole genome shotgun (WGS) entry which is preliminary data.</text>
</comment>
<dbReference type="AlphaFoldDB" id="A0AAU9ISK4"/>
<evidence type="ECO:0000313" key="1">
    <source>
        <dbReference type="EMBL" id="CAG9317464.1"/>
    </source>
</evidence>
<protein>
    <submittedName>
        <fullName evidence="1">Uncharacterized protein</fullName>
    </submittedName>
</protein>
<sequence length="298" mass="33984">MESDRDENNQFSHDKLNTINIELSFGDKFTKEKELILNIKQPILTFSREGEVNLSAIITYLKNEGYPIDKSMIWYYSPTAKLNVYCGTDPIPPSISIPIFEIKDRKLVLLCYGVVSHEIGPVLQAQNSVAAKKMHEEEPTTLVPKISRRTTERKIGYIIDKVMKWRKLYSGVIDGKGDLKKMTLEDAARKVGIAKKSLDDYLLQLRSAKKFGFNFQEHKDDRVGILRAYVKKYKTVQQYITKIEEGENIPENVLKLLQEPGTSACKDISCCQPSFAKPGKRQKAEENSPLMYLSLSPL</sequence>
<gene>
    <name evidence="1" type="ORF">BSTOLATCC_MIC18710</name>
</gene>
<evidence type="ECO:0000313" key="2">
    <source>
        <dbReference type="Proteomes" id="UP001162131"/>
    </source>
</evidence>
<dbReference type="EMBL" id="CAJZBQ010000018">
    <property type="protein sequence ID" value="CAG9317464.1"/>
    <property type="molecule type" value="Genomic_DNA"/>
</dbReference>
<name>A0AAU9ISK4_9CILI</name>
<reference evidence="1" key="1">
    <citation type="submission" date="2021-09" db="EMBL/GenBank/DDBJ databases">
        <authorList>
            <consortium name="AG Swart"/>
            <person name="Singh M."/>
            <person name="Singh A."/>
            <person name="Seah K."/>
            <person name="Emmerich C."/>
        </authorList>
    </citation>
    <scope>NUCLEOTIDE SEQUENCE</scope>
    <source>
        <strain evidence="1">ATCC30299</strain>
    </source>
</reference>
<dbReference type="Proteomes" id="UP001162131">
    <property type="component" value="Unassembled WGS sequence"/>
</dbReference>